<dbReference type="eggNOG" id="ENOG503318V">
    <property type="taxonomic scope" value="Bacteria"/>
</dbReference>
<dbReference type="Proteomes" id="UP000002791">
    <property type="component" value="Chromosome"/>
</dbReference>
<dbReference type="STRING" id="882082.SaccyDRAFT_4060"/>
<sequence length="154" mass="16671">MTCAPAPEFDDCVVISPVGSSLAVSLWNSRESPAHETITAFCAQLTGPGSRAEAHEIWDMNAHGGEGFATFVAGLVKDFRGWQGVRTWRSFTEDLTVDAVHTTGGHVDLTWTLSNNVHVLDTRWSASVVITVDAGEELGRLAADLDEFLTPERT</sequence>
<dbReference type="RefSeq" id="WP_005458886.1">
    <property type="nucleotide sequence ID" value="NZ_CM001440.1"/>
</dbReference>
<name>H5XJ71_9PSEU</name>
<gene>
    <name evidence="1" type="ORF">SaccyDRAFT_4060</name>
</gene>
<proteinExistence type="predicted"/>
<accession>H5XJ71</accession>
<dbReference type="InterPro" id="IPR046196">
    <property type="entry name" value="DUF6228"/>
</dbReference>
<organism evidence="1 2">
    <name type="scientific">Saccharomonospora cyanea NA-134</name>
    <dbReference type="NCBI Taxonomy" id="882082"/>
    <lineage>
        <taxon>Bacteria</taxon>
        <taxon>Bacillati</taxon>
        <taxon>Actinomycetota</taxon>
        <taxon>Actinomycetes</taxon>
        <taxon>Pseudonocardiales</taxon>
        <taxon>Pseudonocardiaceae</taxon>
        <taxon>Saccharomonospora</taxon>
    </lineage>
</organism>
<dbReference type="AlphaFoldDB" id="H5XJ71"/>
<evidence type="ECO:0000313" key="1">
    <source>
        <dbReference type="EMBL" id="EHR62881.1"/>
    </source>
</evidence>
<reference evidence="1 2" key="1">
    <citation type="submission" date="2011-11" db="EMBL/GenBank/DDBJ databases">
        <title>The Noncontiguous Finished sequence of Saccharomonospora cyanea NA-134.</title>
        <authorList>
            <consortium name="US DOE Joint Genome Institute"/>
            <person name="Lucas S."/>
            <person name="Han J."/>
            <person name="Lapidus A."/>
            <person name="Cheng J.-F."/>
            <person name="Goodwin L."/>
            <person name="Pitluck S."/>
            <person name="Peters L."/>
            <person name="Ovchinnikova G."/>
            <person name="Lu M."/>
            <person name="Detter J.C."/>
            <person name="Han C."/>
            <person name="Tapia R."/>
            <person name="Land M."/>
            <person name="Hauser L."/>
            <person name="Kyrpides N."/>
            <person name="Ivanova N."/>
            <person name="Pagani I."/>
            <person name="Brambilla E.-M."/>
            <person name="Klenk H.-P."/>
            <person name="Woyke T."/>
        </authorList>
    </citation>
    <scope>NUCLEOTIDE SEQUENCE [LARGE SCALE GENOMIC DNA]</scope>
    <source>
        <strain evidence="1 2">NA-134</strain>
    </source>
</reference>
<evidence type="ECO:0000313" key="2">
    <source>
        <dbReference type="Proteomes" id="UP000002791"/>
    </source>
</evidence>
<dbReference type="Pfam" id="PF19739">
    <property type="entry name" value="DUF6228"/>
    <property type="match status" value="1"/>
</dbReference>
<dbReference type="EMBL" id="CM001440">
    <property type="protein sequence ID" value="EHR62881.1"/>
    <property type="molecule type" value="Genomic_DNA"/>
</dbReference>
<protein>
    <submittedName>
        <fullName evidence="1">Uncharacterized protein</fullName>
    </submittedName>
</protein>
<dbReference type="HOGENOM" id="CLU_1757832_0_0_11"/>
<keyword evidence="2" id="KW-1185">Reference proteome</keyword>